<dbReference type="EMBL" id="LMWJ01000037">
    <property type="protein sequence ID" value="KUM67277.1"/>
    <property type="molecule type" value="Genomic_DNA"/>
</dbReference>
<proteinExistence type="predicted"/>
<dbReference type="OrthoDB" id="6064656at2"/>
<accession>A0A124GU00</accession>
<organism evidence="1 2">
    <name type="scientific">Streptomyces curacoi</name>
    <dbReference type="NCBI Taxonomy" id="146536"/>
    <lineage>
        <taxon>Bacteria</taxon>
        <taxon>Bacillati</taxon>
        <taxon>Actinomycetota</taxon>
        <taxon>Actinomycetes</taxon>
        <taxon>Kitasatosporales</taxon>
        <taxon>Streptomycetaceae</taxon>
        <taxon>Streptomyces</taxon>
    </lineage>
</organism>
<comment type="caution">
    <text evidence="1">The sequence shown here is derived from an EMBL/GenBank/DDBJ whole genome shotgun (WGS) entry which is preliminary data.</text>
</comment>
<gene>
    <name evidence="1" type="ORF">AQI70_36390</name>
</gene>
<dbReference type="Proteomes" id="UP000054024">
    <property type="component" value="Unassembled WGS sequence"/>
</dbReference>
<name>A0A124GU00_9ACTN</name>
<protein>
    <submittedName>
        <fullName evidence="1">Uncharacterized protein</fullName>
    </submittedName>
</protein>
<evidence type="ECO:0000313" key="2">
    <source>
        <dbReference type="Proteomes" id="UP000054024"/>
    </source>
</evidence>
<keyword evidence="2" id="KW-1185">Reference proteome</keyword>
<sequence>MDEYVPIQFEFQYRHGVGLSQLKSPNSWWFRGGDTSFTEWLDTGLRDPVWDVIRKKGPVAFDVAEEFV</sequence>
<reference evidence="1 2" key="1">
    <citation type="submission" date="2015-10" db="EMBL/GenBank/DDBJ databases">
        <title>Draft genome sequence of Streptomyces curacoi DSM 40107, type strain for the species Streptomyces curacoi.</title>
        <authorList>
            <person name="Ruckert C."/>
            <person name="Winkler A."/>
            <person name="Kalinowski J."/>
            <person name="Kampfer P."/>
            <person name="Glaeser S."/>
        </authorList>
    </citation>
    <scope>NUCLEOTIDE SEQUENCE [LARGE SCALE GENOMIC DNA]</scope>
    <source>
        <strain evidence="1 2">DSM 40107</strain>
    </source>
</reference>
<dbReference type="AlphaFoldDB" id="A0A124GU00"/>
<evidence type="ECO:0000313" key="1">
    <source>
        <dbReference type="EMBL" id="KUM67277.1"/>
    </source>
</evidence>
<dbReference type="RefSeq" id="WP_062156727.1">
    <property type="nucleotide sequence ID" value="NZ_KQ948001.1"/>
</dbReference>